<feature type="region of interest" description="Disordered" evidence="1">
    <location>
        <begin position="538"/>
        <end position="562"/>
    </location>
</feature>
<dbReference type="InterPro" id="IPR046468">
    <property type="entry name" value="Spt20-like_SEP"/>
</dbReference>
<dbReference type="InterPro" id="IPR021950">
    <property type="entry name" value="Spt20"/>
</dbReference>
<dbReference type="Pfam" id="PF20474">
    <property type="entry name" value="PHL"/>
    <property type="match status" value="1"/>
</dbReference>
<feature type="domain" description="PHL" evidence="3">
    <location>
        <begin position="619"/>
        <end position="767"/>
    </location>
</feature>
<reference evidence="4" key="1">
    <citation type="submission" date="2018-02" db="EMBL/GenBank/DDBJ databases">
        <authorList>
            <person name="Cohen D.B."/>
            <person name="Kent A.D."/>
        </authorList>
    </citation>
    <scope>NUCLEOTIDE SEQUENCE</scope>
</reference>
<feature type="region of interest" description="Disordered" evidence="1">
    <location>
        <begin position="1"/>
        <end position="42"/>
    </location>
</feature>
<gene>
    <name evidence="4" type="ORF">FSB_LOCUS49856</name>
</gene>
<feature type="region of interest" description="Disordered" evidence="1">
    <location>
        <begin position="334"/>
        <end position="395"/>
    </location>
</feature>
<dbReference type="Pfam" id="PF12090">
    <property type="entry name" value="Spt20_SEP"/>
    <property type="match status" value="1"/>
</dbReference>
<feature type="compositionally biased region" description="Polar residues" evidence="1">
    <location>
        <begin position="774"/>
        <end position="794"/>
    </location>
</feature>
<feature type="domain" description="Spt20-like SEP" evidence="2">
    <location>
        <begin position="66"/>
        <end position="213"/>
    </location>
</feature>
<feature type="region of interest" description="Disordered" evidence="1">
    <location>
        <begin position="774"/>
        <end position="802"/>
    </location>
</feature>
<sequence length="1076" mass="118907">MGVSFKVAKTGTRYRPKLTQTEDKENENDSVTESQDSVNEGNISGIGAKVVERLNVSSKSAPPEDLEVSFSLNLFPNGFSIGKATELFNDEPNQLHPYDRASETLFSAIEYGWIPGDLFDDIPCKYVNGALLCEIRDYRNSLTQKGGTAAWMENSLIVHKVLLHMCMEHVVKDISLISEDSWTYEDLLEIESRILKALQPDLHLNPKPFQDRYYREPLTKKLNLGIARSWKRRKVSDTIEADTASSNPYNVAQISHSRAIQNSISQSGIAYQDREVTCSQRKILSSNINPLESNVVVETTSQFYPFTADNQLADSCNQSVSTAFVTSNIDCVPKQHFSNRRSDPKKSLLSVPGEKGRCETEAPQEHIPKKPKQESFRQKKLPGNQTESGHTPELQWKNSLLHQKNVAEKLLGEKFQNESHPLLSTNNGQLVLEGIPRLLTEMPICSVKQEPAETSFCGSDVRKINDNGFVMDRRMSQSTLQQSVQQQASPLLRANAPPNHSLRNHIAQVNKNLRNESATHKRKALQNPQATTVVKRATISSQHNDSLSRKASVPAKQKTNSQTKGLNMKVVNSFASTRNLSAVNGNSLPVGNLPLLKPSETEIDPVLERLLKIEGVTRRYGLNNKKRKLDRFLQRNPFLCTTSLVASQLLSSEGNRKSKDAAIDEVPQSIDRRINVCKTRTIKFVRQCHVYHGNEIHMVDREDQTTLVISEKLNEGIFEASLHYGNEEEIGSFVIPPFFPSTHSADLFASQFTSLMGDEGYRIALNCVEPTSLDTDVDSSSPQSSVILNTNPATGTDELPSPTLISGLSSSMLNPMSASLSACNARQLSPDILSRYRLLRPGNTQSALQLSGSFSSKQQLDIAASVSPTQPQFQQILNKHAHSQLQMDQRQRQQELMQMNISVGGLEVAAGGLGMIQSGGGIQGHGNISAGSFSNIMDMGGSRPMLMGRRMPLIGSGSQFNNLGSTISGSSESKQLVGLISNYPAADMAKLRTTEGQGRALISGVPIQRNASGTTMDTLNLSGMACNMNTQWQLHLQLPQQLHMLQQQEEMKQLLQSPSVTHLAENVGMSCYDARI</sequence>
<evidence type="ECO:0000256" key="1">
    <source>
        <dbReference type="SAM" id="MobiDB-lite"/>
    </source>
</evidence>
<organism evidence="4">
    <name type="scientific">Fagus sylvatica</name>
    <name type="common">Beechnut</name>
    <dbReference type="NCBI Taxonomy" id="28930"/>
    <lineage>
        <taxon>Eukaryota</taxon>
        <taxon>Viridiplantae</taxon>
        <taxon>Streptophyta</taxon>
        <taxon>Embryophyta</taxon>
        <taxon>Tracheophyta</taxon>
        <taxon>Spermatophyta</taxon>
        <taxon>Magnoliopsida</taxon>
        <taxon>eudicotyledons</taxon>
        <taxon>Gunneridae</taxon>
        <taxon>Pentapetalae</taxon>
        <taxon>rosids</taxon>
        <taxon>fabids</taxon>
        <taxon>Fagales</taxon>
        <taxon>Fagaceae</taxon>
        <taxon>Fagus</taxon>
    </lineage>
</organism>
<dbReference type="GO" id="GO:0003712">
    <property type="term" value="F:transcription coregulator activity"/>
    <property type="evidence" value="ECO:0007669"/>
    <property type="project" value="InterPro"/>
</dbReference>
<feature type="compositionally biased region" description="Polar residues" evidence="1">
    <location>
        <begin position="31"/>
        <end position="42"/>
    </location>
</feature>
<accession>A0A2N9ICY2</accession>
<protein>
    <submittedName>
        <fullName evidence="4">Uncharacterized protein</fullName>
    </submittedName>
</protein>
<dbReference type="AlphaFoldDB" id="A0A2N9ICY2"/>
<dbReference type="InterPro" id="IPR046467">
    <property type="entry name" value="PHL_dom"/>
</dbReference>
<dbReference type="GO" id="GO:0000124">
    <property type="term" value="C:SAGA complex"/>
    <property type="evidence" value="ECO:0007669"/>
    <property type="project" value="InterPro"/>
</dbReference>
<dbReference type="PANTHER" id="PTHR13526:SF23">
    <property type="entry name" value="PROTEIN PHYTOCHROME-DEPENDENT LATE-FLOWERING-LIKE"/>
    <property type="match status" value="1"/>
</dbReference>
<feature type="compositionally biased region" description="Basic and acidic residues" evidence="1">
    <location>
        <begin position="354"/>
        <end position="377"/>
    </location>
</feature>
<evidence type="ECO:0000313" key="4">
    <source>
        <dbReference type="EMBL" id="SPD21974.1"/>
    </source>
</evidence>
<evidence type="ECO:0000259" key="2">
    <source>
        <dbReference type="Pfam" id="PF12090"/>
    </source>
</evidence>
<dbReference type="GO" id="GO:0006357">
    <property type="term" value="P:regulation of transcription by RNA polymerase II"/>
    <property type="evidence" value="ECO:0007669"/>
    <property type="project" value="TreeGrafter"/>
</dbReference>
<evidence type="ECO:0000259" key="3">
    <source>
        <dbReference type="Pfam" id="PF20474"/>
    </source>
</evidence>
<name>A0A2N9ICY2_FAGSY</name>
<proteinExistence type="predicted"/>
<dbReference type="EMBL" id="OIVN01005334">
    <property type="protein sequence ID" value="SPD21974.1"/>
    <property type="molecule type" value="Genomic_DNA"/>
</dbReference>
<dbReference type="PANTHER" id="PTHR13526">
    <property type="entry name" value="TRANSCRIPTION FACTOR SPT20 HOMOLOG"/>
    <property type="match status" value="1"/>
</dbReference>